<evidence type="ECO:0000313" key="4">
    <source>
        <dbReference type="Proteomes" id="UP000255168"/>
    </source>
</evidence>
<dbReference type="EMBL" id="LT984806">
    <property type="protein sequence ID" value="SPD47809.1"/>
    <property type="molecule type" value="Genomic_DNA"/>
</dbReference>
<dbReference type="Proteomes" id="UP000256710">
    <property type="component" value="Unassembled WGS sequence"/>
</dbReference>
<keyword evidence="5" id="KW-1185">Reference proteome</keyword>
<dbReference type="AlphaFoldDB" id="A0A375HBW8"/>
<sequence length="130" mass="14556">MQWRLPPAYAATSTPWKTLVTLWKHPVTLISSCNKLHLGAIHKIKGLARLARKSLVFLLQDERQATAATAAPGGKRLYGSRVTLAALHGRKGTGKSTRFARLQQGWRRGQRQGRHNPMDPRGGHHRGRLR</sequence>
<gene>
    <name evidence="2" type="ORF">CBM2605_A230099</name>
    <name evidence="3" type="ORF">CBM2607_12749</name>
</gene>
<evidence type="ECO:0000313" key="3">
    <source>
        <dbReference type="EMBL" id="SPD47809.1"/>
    </source>
</evidence>
<evidence type="ECO:0000256" key="1">
    <source>
        <dbReference type="SAM" id="MobiDB-lite"/>
    </source>
</evidence>
<evidence type="ECO:0000313" key="5">
    <source>
        <dbReference type="Proteomes" id="UP000256710"/>
    </source>
</evidence>
<dbReference type="EMBL" id="OFTC01000016">
    <property type="protein sequence ID" value="SOZ35844.1"/>
    <property type="molecule type" value="Genomic_DNA"/>
</dbReference>
<accession>A0A375HBW8</accession>
<reference evidence="4 5" key="1">
    <citation type="submission" date="2018-01" db="EMBL/GenBank/DDBJ databases">
        <authorList>
            <person name="Clerissi C."/>
        </authorList>
    </citation>
    <scope>NUCLEOTIDE SEQUENCE [LARGE SCALE GENOMIC DNA]</scope>
    <source>
        <strain evidence="2">Cupriavidus taiwanensis STM 6082</strain>
        <strain evidence="3">Cupriavidus taiwanensis STM 6160</strain>
    </source>
</reference>
<proteinExistence type="predicted"/>
<feature type="region of interest" description="Disordered" evidence="1">
    <location>
        <begin position="90"/>
        <end position="130"/>
    </location>
</feature>
<evidence type="ECO:0000313" key="2">
    <source>
        <dbReference type="EMBL" id="SOZ35844.1"/>
    </source>
</evidence>
<dbReference type="Proteomes" id="UP000255168">
    <property type="component" value="Chromosome I"/>
</dbReference>
<organism evidence="3 4">
    <name type="scientific">Cupriavidus neocaledonicus</name>
    <dbReference type="NCBI Taxonomy" id="1040979"/>
    <lineage>
        <taxon>Bacteria</taxon>
        <taxon>Pseudomonadati</taxon>
        <taxon>Pseudomonadota</taxon>
        <taxon>Betaproteobacteria</taxon>
        <taxon>Burkholderiales</taxon>
        <taxon>Burkholderiaceae</taxon>
        <taxon>Cupriavidus</taxon>
    </lineage>
</organism>
<protein>
    <submittedName>
        <fullName evidence="3">Uncharacterized protein</fullName>
    </submittedName>
</protein>
<name>A0A375HBW8_9BURK</name>